<reference evidence="3" key="1">
    <citation type="submission" date="2020-11" db="EMBL/GenBank/DDBJ databases">
        <authorList>
            <consortium name="DOE Joint Genome Institute"/>
            <person name="Ahrendt S."/>
            <person name="Riley R."/>
            <person name="Andreopoulos W."/>
            <person name="Labutti K."/>
            <person name="Pangilinan J."/>
            <person name="Ruiz-Duenas F.J."/>
            <person name="Barrasa J.M."/>
            <person name="Sanchez-Garcia M."/>
            <person name="Camarero S."/>
            <person name="Miyauchi S."/>
            <person name="Serrano A."/>
            <person name="Linde D."/>
            <person name="Babiker R."/>
            <person name="Drula E."/>
            <person name="Ayuso-Fernandez I."/>
            <person name="Pacheco R."/>
            <person name="Padilla G."/>
            <person name="Ferreira P."/>
            <person name="Barriuso J."/>
            <person name="Kellner H."/>
            <person name="Castanera R."/>
            <person name="Alfaro M."/>
            <person name="Ramirez L."/>
            <person name="Pisabarro A.G."/>
            <person name="Kuo A."/>
            <person name="Tritt A."/>
            <person name="Lipzen A."/>
            <person name="He G."/>
            <person name="Yan M."/>
            <person name="Ng V."/>
            <person name="Cullen D."/>
            <person name="Martin F."/>
            <person name="Rosso M.-N."/>
            <person name="Henrissat B."/>
            <person name="Hibbett D."/>
            <person name="Martinez A.T."/>
            <person name="Grigoriev I.V."/>
        </authorList>
    </citation>
    <scope>NUCLEOTIDE SEQUENCE</scope>
    <source>
        <strain evidence="3">CBS 506.95</strain>
    </source>
</reference>
<feature type="signal peptide" evidence="2">
    <location>
        <begin position="1"/>
        <end position="30"/>
    </location>
</feature>
<keyword evidence="1" id="KW-0812">Transmembrane</keyword>
<feature type="transmembrane region" description="Helical" evidence="1">
    <location>
        <begin position="145"/>
        <end position="165"/>
    </location>
</feature>
<evidence type="ECO:0000256" key="1">
    <source>
        <dbReference type="SAM" id="Phobius"/>
    </source>
</evidence>
<feature type="transmembrane region" description="Helical" evidence="1">
    <location>
        <begin position="74"/>
        <end position="94"/>
    </location>
</feature>
<evidence type="ECO:0000313" key="3">
    <source>
        <dbReference type="EMBL" id="KAF9527068.1"/>
    </source>
</evidence>
<name>A0A9P6EDS2_9AGAR</name>
<protein>
    <submittedName>
        <fullName evidence="3">Uncharacterized protein</fullName>
    </submittedName>
</protein>
<feature type="chain" id="PRO_5040309574" evidence="2">
    <location>
        <begin position="31"/>
        <end position="622"/>
    </location>
</feature>
<keyword evidence="1" id="KW-0472">Membrane</keyword>
<evidence type="ECO:0000313" key="4">
    <source>
        <dbReference type="Proteomes" id="UP000807306"/>
    </source>
</evidence>
<accession>A0A9P6EDS2</accession>
<feature type="transmembrane region" description="Helical" evidence="1">
    <location>
        <begin position="506"/>
        <end position="527"/>
    </location>
</feature>
<evidence type="ECO:0000256" key="2">
    <source>
        <dbReference type="SAM" id="SignalP"/>
    </source>
</evidence>
<sequence length="622" mass="66556">MAQQKIFIAQMLALWLAVGLLAALTGLIFASSSKPVNSCGSSSSANNSTIPIIDPDNCNLQSDVASLVYQHASFFQSIHIIIVQAIAACCLASFKPALLAMEWTRLESRTTMATLQTGIELTQAPGLATAFFHAVTSKSPSMRTFFVFLVAILSILSPVAVSPIYRSHKGPYPTSADLVVGGGVGPATSASFSIRSAVPDGVVAGRALLNAGTSVKSEAPLITFDVNAAPFLHRDTVQAIWSATVSTVVAYNSIDCGPTAPTRIVPSGGDIVSFDTSSFFSHNYTTVTPSIAGRTFGLMSNDPQITAVYLNSSVSSELGVVSATTSLVFLATNGTLEGAQQTITSTLAKARVDFVNVLVCTSTTKLIKSSCTINQGNVTQCNPIPSSDLPSSASKTGTLETHIHNPNSVAMTLSASPSTAYYTAYEFLPMYAKITPDLIASDIPPFSYLTFEATGDHYYLPLTYIQNALFGQTSQALVQGMVTKWSVTHETEFDLWATFSISHAPLLYLILGLSTICAIASTLWSSLPASSRHATKMDVARLVAISRNPNLDATFLRYADRKVEIQNEVLDSRVRYAWVEQLGRSALVVENELGPPVDAGEKWMNPGAWRTGEQDLQPLMWR</sequence>
<gene>
    <name evidence="3" type="ORF">CPB83DRAFT_895504</name>
</gene>
<comment type="caution">
    <text evidence="3">The sequence shown here is derived from an EMBL/GenBank/DDBJ whole genome shotgun (WGS) entry which is preliminary data.</text>
</comment>
<keyword evidence="4" id="KW-1185">Reference proteome</keyword>
<dbReference type="EMBL" id="MU157864">
    <property type="protein sequence ID" value="KAF9527068.1"/>
    <property type="molecule type" value="Genomic_DNA"/>
</dbReference>
<dbReference type="OrthoDB" id="3261276at2759"/>
<dbReference type="Proteomes" id="UP000807306">
    <property type="component" value="Unassembled WGS sequence"/>
</dbReference>
<organism evidence="3 4">
    <name type="scientific">Crepidotus variabilis</name>
    <dbReference type="NCBI Taxonomy" id="179855"/>
    <lineage>
        <taxon>Eukaryota</taxon>
        <taxon>Fungi</taxon>
        <taxon>Dikarya</taxon>
        <taxon>Basidiomycota</taxon>
        <taxon>Agaricomycotina</taxon>
        <taxon>Agaricomycetes</taxon>
        <taxon>Agaricomycetidae</taxon>
        <taxon>Agaricales</taxon>
        <taxon>Agaricineae</taxon>
        <taxon>Crepidotaceae</taxon>
        <taxon>Crepidotus</taxon>
    </lineage>
</organism>
<dbReference type="AlphaFoldDB" id="A0A9P6EDS2"/>
<keyword evidence="1" id="KW-1133">Transmembrane helix</keyword>
<keyword evidence="2" id="KW-0732">Signal</keyword>
<proteinExistence type="predicted"/>